<reference evidence="1 3" key="1">
    <citation type="journal article" date="2019" name="Microbiol. Resour. Announc.">
        <title>The Genome Sequence of the Halobacterium salinarum Type Strain Is Closely Related to That of Laboratory Strains NRC-1 and R1.</title>
        <authorList>
            <person name="Pfeiffer F."/>
            <person name="Marchfelder A."/>
            <person name="Habermann B."/>
            <person name="Dyall-Smith M.L."/>
        </authorList>
    </citation>
    <scope>NUCLEOTIDE SEQUENCE [LARGE SCALE GENOMIC DNA]</scope>
    <source>
        <strain evidence="1">91-R6</strain>
        <strain evidence="3">ATCC 33171 / DSM 3754 / JCM 8978 / NBRC 102687 / NCIMB 764 / 91-R6</strain>
    </source>
</reference>
<name>A0A4D6GRJ7_HALS9</name>
<proteinExistence type="predicted"/>
<dbReference type="InterPro" id="IPR009078">
    <property type="entry name" value="Ferritin-like_SF"/>
</dbReference>
<dbReference type="SUPFAM" id="SSF47240">
    <property type="entry name" value="Ferritin-like"/>
    <property type="match status" value="1"/>
</dbReference>
<reference evidence="2 4" key="2">
    <citation type="submission" date="2019-07" db="EMBL/GenBank/DDBJ databases">
        <title>Genomic Encyclopedia of Archaeal and Bacterial Type Strains, Phase II (KMG-II): from individual species to whole genera.</title>
        <authorList>
            <person name="Goeker M."/>
        </authorList>
    </citation>
    <scope>NUCLEOTIDE SEQUENCE [LARGE SCALE GENOMIC DNA]</scope>
    <source>
        <strain evidence="2 4">DSM 3754</strain>
    </source>
</reference>
<evidence type="ECO:0000313" key="4">
    <source>
        <dbReference type="Proteomes" id="UP000323075"/>
    </source>
</evidence>
<gene>
    <name evidence="2" type="ORF">APQ99_01330</name>
    <name evidence="1" type="ORF">HBSAL_02670</name>
</gene>
<sequence length="211" mass="21835">MNAERFPDAVADRTRTALDRLGSSKRLVAITGADLTTPTVLARAAASEAAAADTFDALAAAADTDAAAAACDSFAATERDHYDRVTAALDADDADTAADPGAIHDYLRERPDDTTRLGAVVGRGLVADRTLAQFVGFFVNDAAHDRADLFRDLRRDTSADTADAAAALASCCDGDDDWARAADAAADAVDAAYQEYVAALNGMGVDAKSVC</sequence>
<dbReference type="EMBL" id="VRYN01000002">
    <property type="protein sequence ID" value="TYO76689.1"/>
    <property type="molecule type" value="Genomic_DNA"/>
</dbReference>
<evidence type="ECO:0000313" key="1">
    <source>
        <dbReference type="EMBL" id="QCC44263.1"/>
    </source>
</evidence>
<protein>
    <submittedName>
        <fullName evidence="1">Ferritin domain protein</fullName>
    </submittedName>
</protein>
<dbReference type="RefSeq" id="WP_010902282.1">
    <property type="nucleotide sequence ID" value="NZ_VRYN01000002.1"/>
</dbReference>
<reference evidence="1" key="3">
    <citation type="journal article" name="MicrobiologyOpen">
        <title>Whole-genome comparison between the type strain of Halobacterium salinarum (DSM 3754(T)) and the laboratory strains R1 and NRC-1.</title>
        <authorList>
            <person name="Pfeiffer F."/>
            <person name="Losensky G."/>
            <person name="Marchfelder A."/>
            <person name="Habermann B."/>
            <person name="Dyall-Smith M."/>
        </authorList>
    </citation>
    <scope>NUCLEOTIDE SEQUENCE</scope>
    <source>
        <strain evidence="1">91-R6</strain>
    </source>
</reference>
<dbReference type="GeneID" id="68693357"/>
<dbReference type="Proteomes" id="UP000296216">
    <property type="component" value="Chromosome"/>
</dbReference>
<dbReference type="EMBL" id="CP038631">
    <property type="protein sequence ID" value="QCC44263.1"/>
    <property type="molecule type" value="Genomic_DNA"/>
</dbReference>
<evidence type="ECO:0000313" key="2">
    <source>
        <dbReference type="EMBL" id="TYO76689.1"/>
    </source>
</evidence>
<evidence type="ECO:0000313" key="3">
    <source>
        <dbReference type="Proteomes" id="UP000296216"/>
    </source>
</evidence>
<accession>A0A4D6GRJ7</accession>
<dbReference type="Proteomes" id="UP000323075">
    <property type="component" value="Unassembled WGS sequence"/>
</dbReference>
<organism evidence="1 3">
    <name type="scientific">Halobacterium salinarum (strain ATCC 33171 / DSM 3754 / JCM 8978 / NBRC 102687 / NCIMB 764 / 91-R6)</name>
    <dbReference type="NCBI Taxonomy" id="2597657"/>
    <lineage>
        <taxon>Archaea</taxon>
        <taxon>Methanobacteriati</taxon>
        <taxon>Methanobacteriota</taxon>
        <taxon>Stenosarchaea group</taxon>
        <taxon>Halobacteria</taxon>
        <taxon>Halobacteriales</taxon>
        <taxon>Halobacteriaceae</taxon>
        <taxon>Halobacterium</taxon>
    </lineage>
</organism>
<dbReference type="AlphaFoldDB" id="A0A4D6GRJ7"/>